<reference evidence="1" key="1">
    <citation type="submission" date="2023-04" db="EMBL/GenBank/DDBJ databases">
        <title>Draft Genome sequencing of Naganishia species isolated from polar environments using Oxford Nanopore Technology.</title>
        <authorList>
            <person name="Leo P."/>
            <person name="Venkateswaran K."/>
        </authorList>
    </citation>
    <scope>NUCLEOTIDE SEQUENCE</scope>
    <source>
        <strain evidence="1">MNA-CCFEE 5425</strain>
    </source>
</reference>
<dbReference type="Proteomes" id="UP001243375">
    <property type="component" value="Unassembled WGS sequence"/>
</dbReference>
<organism evidence="1 2">
    <name type="scientific">Naganishia vaughanmartiniae</name>
    <dbReference type="NCBI Taxonomy" id="1424756"/>
    <lineage>
        <taxon>Eukaryota</taxon>
        <taxon>Fungi</taxon>
        <taxon>Dikarya</taxon>
        <taxon>Basidiomycota</taxon>
        <taxon>Agaricomycotina</taxon>
        <taxon>Tremellomycetes</taxon>
        <taxon>Filobasidiales</taxon>
        <taxon>Filobasidiaceae</taxon>
        <taxon>Naganishia</taxon>
    </lineage>
</organism>
<keyword evidence="2" id="KW-1185">Reference proteome</keyword>
<evidence type="ECO:0000313" key="2">
    <source>
        <dbReference type="Proteomes" id="UP001243375"/>
    </source>
</evidence>
<proteinExistence type="predicted"/>
<dbReference type="EMBL" id="JASBWU010000019">
    <property type="protein sequence ID" value="KAJ9114245.1"/>
    <property type="molecule type" value="Genomic_DNA"/>
</dbReference>
<accession>A0ACC2WSE9</accession>
<comment type="caution">
    <text evidence="1">The sequence shown here is derived from an EMBL/GenBank/DDBJ whole genome shotgun (WGS) entry which is preliminary data.</text>
</comment>
<name>A0ACC2WSE9_9TREE</name>
<gene>
    <name evidence="1" type="ORF">QFC22_005697</name>
</gene>
<evidence type="ECO:0000313" key="1">
    <source>
        <dbReference type="EMBL" id="KAJ9114245.1"/>
    </source>
</evidence>
<protein>
    <submittedName>
        <fullName evidence="1">Uncharacterized protein</fullName>
    </submittedName>
</protein>
<sequence length="184" mass="20008">MPKARKTASSMPPSAAMRQAELLKGKPVKKAKEVVVGENEDGEDVKPTISAMLPPPPPPHTLTSSDVKPSNMEMDELIEENEGGGDHAGRAKWATGDEDEKPVAEDVKPAIADIPCPHPELLTLIKQFEETFATQQAVSADITMQPFEKRIQNAVLAAQREATSKAMKATLERLGIRLPNIWLP</sequence>